<keyword evidence="14" id="KW-1185">Reference proteome</keyword>
<dbReference type="Gene3D" id="3.30.70.3020">
    <property type="match status" value="2"/>
</dbReference>
<evidence type="ECO:0000256" key="5">
    <source>
        <dbReference type="RuleBase" id="RU364032"/>
    </source>
</evidence>
<keyword evidence="5" id="KW-0698">rRNA processing</keyword>
<accession>A7TPZ3</accession>
<keyword evidence="4 5" id="KW-0539">Nucleus</keyword>
<dbReference type="EMBL" id="DS480450">
    <property type="protein sequence ID" value="EDO15642.1"/>
    <property type="molecule type" value="Genomic_DNA"/>
</dbReference>
<dbReference type="GO" id="GO:0034456">
    <property type="term" value="C:UTP-C complex"/>
    <property type="evidence" value="ECO:0007669"/>
    <property type="project" value="EnsemblFungi"/>
</dbReference>
<dbReference type="GO" id="GO:0032040">
    <property type="term" value="C:small-subunit processome"/>
    <property type="evidence" value="ECO:0007669"/>
    <property type="project" value="EnsemblFungi"/>
</dbReference>
<dbReference type="FunFam" id="1.10.1410.10:FF:000020">
    <property type="entry name" value="U3 small nucleolar RNA-associated protein 22"/>
    <property type="match status" value="1"/>
</dbReference>
<evidence type="ECO:0000256" key="3">
    <source>
        <dbReference type="ARBA" id="ARBA00022884"/>
    </source>
</evidence>
<keyword evidence="3 5" id="KW-0694">RNA-binding</keyword>
<dbReference type="STRING" id="436907.A7TPZ3"/>
<dbReference type="GO" id="GO:0042790">
    <property type="term" value="P:nucleolar large rRNA transcription by RNA polymerase I"/>
    <property type="evidence" value="ECO:0007669"/>
    <property type="project" value="EnsemblFungi"/>
</dbReference>
<evidence type="ECO:0000259" key="12">
    <source>
        <dbReference type="Pfam" id="PF17407"/>
    </source>
</evidence>
<dbReference type="FunFam" id="3.30.70.3030:FF:000002">
    <property type="entry name" value="U3 small nucleolar RNA-associated protein 22"/>
    <property type="match status" value="1"/>
</dbReference>
<feature type="domain" description="Nrap protein" evidence="7">
    <location>
        <begin position="200"/>
        <end position="354"/>
    </location>
</feature>
<dbReference type="Pfam" id="PF17403">
    <property type="entry name" value="Nrap_D2"/>
    <property type="match status" value="1"/>
</dbReference>
<dbReference type="InterPro" id="IPR035369">
    <property type="entry name" value="Nrap_D4"/>
</dbReference>
<dbReference type="Pfam" id="PF17405">
    <property type="entry name" value="Nrap_D4"/>
    <property type="match status" value="1"/>
</dbReference>
<proteinExistence type="inferred from homology"/>
<dbReference type="Pfam" id="PF17407">
    <property type="entry name" value="Nrap_D6"/>
    <property type="match status" value="1"/>
</dbReference>
<dbReference type="Pfam" id="PF17406">
    <property type="entry name" value="Nrap_D5"/>
    <property type="match status" value="1"/>
</dbReference>
<dbReference type="PANTHER" id="PTHR17972:SF0">
    <property type="entry name" value="NUCLEOLAR PROTEIN 6"/>
    <property type="match status" value="1"/>
</dbReference>
<dbReference type="FunCoup" id="A7TPZ3">
    <property type="interactions" value="1113"/>
</dbReference>
<feature type="compositionally biased region" description="Acidic residues" evidence="6">
    <location>
        <begin position="44"/>
        <end position="69"/>
    </location>
</feature>
<feature type="region of interest" description="Disordered" evidence="6">
    <location>
        <begin position="1"/>
        <end position="80"/>
    </location>
</feature>
<evidence type="ECO:0000259" key="9">
    <source>
        <dbReference type="Pfam" id="PF17404"/>
    </source>
</evidence>
<dbReference type="PANTHER" id="PTHR17972">
    <property type="entry name" value="NUCLEOLAR RNA-ASSOCIATED PROTEIN"/>
    <property type="match status" value="1"/>
</dbReference>
<evidence type="ECO:0000256" key="6">
    <source>
        <dbReference type="SAM" id="MobiDB-lite"/>
    </source>
</evidence>
<dbReference type="eggNOG" id="KOG2054">
    <property type="taxonomic scope" value="Eukaryota"/>
</dbReference>
<dbReference type="InterPro" id="IPR005554">
    <property type="entry name" value="NOL6/Upt22"/>
</dbReference>
<evidence type="ECO:0000259" key="10">
    <source>
        <dbReference type="Pfam" id="PF17405"/>
    </source>
</evidence>
<dbReference type="Gene3D" id="1.10.1410.10">
    <property type="match status" value="2"/>
</dbReference>
<dbReference type="GO" id="GO:0060962">
    <property type="term" value="P:regulation of ribosomal protein gene transcription by RNA polymerase II"/>
    <property type="evidence" value="ECO:0007669"/>
    <property type="project" value="EnsemblFungi"/>
</dbReference>
<dbReference type="AlphaFoldDB" id="A7TPZ3"/>
<dbReference type="InterPro" id="IPR035370">
    <property type="entry name" value="Nrap_D5"/>
</dbReference>
<dbReference type="GO" id="GO:0003723">
    <property type="term" value="F:RNA binding"/>
    <property type="evidence" value="ECO:0007669"/>
    <property type="project" value="UniProtKB-KW"/>
</dbReference>
<evidence type="ECO:0000259" key="8">
    <source>
        <dbReference type="Pfam" id="PF17403"/>
    </source>
</evidence>
<keyword evidence="5" id="KW-0687">Ribonucleoprotein</keyword>
<feature type="domain" description="Nrap protein" evidence="9">
    <location>
        <begin position="517"/>
        <end position="684"/>
    </location>
</feature>
<dbReference type="InterPro" id="IPR035082">
    <property type="entry name" value="Nrap_D1"/>
</dbReference>
<feature type="compositionally biased region" description="Polar residues" evidence="6">
    <location>
        <begin position="10"/>
        <end position="20"/>
    </location>
</feature>
<dbReference type="GeneID" id="5543753"/>
<evidence type="ECO:0000313" key="13">
    <source>
        <dbReference type="EMBL" id="EDO15642.1"/>
    </source>
</evidence>
<dbReference type="PhylomeDB" id="A7TPZ3"/>
<dbReference type="InParanoid" id="A7TPZ3"/>
<feature type="domain" description="Nrap protein" evidence="12">
    <location>
        <begin position="1089"/>
        <end position="1226"/>
    </location>
</feature>
<dbReference type="KEGG" id="vpo:Kpol_473p1"/>
<evidence type="ECO:0000313" key="14">
    <source>
        <dbReference type="Proteomes" id="UP000000267"/>
    </source>
</evidence>
<keyword evidence="5" id="KW-0690">Ribosome biogenesis</keyword>
<evidence type="ECO:0000259" key="7">
    <source>
        <dbReference type="Pfam" id="PF03813"/>
    </source>
</evidence>
<feature type="domain" description="Nrap protein" evidence="8">
    <location>
        <begin position="357"/>
        <end position="510"/>
    </location>
</feature>
<dbReference type="FunFam" id="1.10.1410.10:FF:000022">
    <property type="entry name" value="U3 small nucleolar RNA-associated protein 22"/>
    <property type="match status" value="1"/>
</dbReference>
<dbReference type="GO" id="GO:0006364">
    <property type="term" value="P:rRNA processing"/>
    <property type="evidence" value="ECO:0007669"/>
    <property type="project" value="UniProtKB-KW"/>
</dbReference>
<reference evidence="13 14" key="1">
    <citation type="journal article" date="2007" name="Proc. Natl. Acad. Sci. U.S.A.">
        <title>Independent sorting-out of thousands of duplicated gene pairs in two yeast species descended from a whole-genome duplication.</title>
        <authorList>
            <person name="Scannell D.R."/>
            <person name="Frank A.C."/>
            <person name="Conant G.C."/>
            <person name="Byrne K.P."/>
            <person name="Woolfit M."/>
            <person name="Wolfe K.H."/>
        </authorList>
    </citation>
    <scope>NUCLEOTIDE SEQUENCE [LARGE SCALE GENOMIC DNA]</scope>
    <source>
        <strain evidence="14">ATCC 22028 / DSM 70294 / BCRC 21397 / CBS 2163 / NBRC 10782 / NRRL Y-8283 / UCD 57-17</strain>
    </source>
</reference>
<dbReference type="GO" id="GO:0032545">
    <property type="term" value="C:CURI complex"/>
    <property type="evidence" value="ECO:0007669"/>
    <property type="project" value="EnsemblFungi"/>
</dbReference>
<gene>
    <name evidence="13" type="ORF">Kpol_473p1</name>
</gene>
<dbReference type="InterPro" id="IPR035368">
    <property type="entry name" value="Nrap_D3"/>
</dbReference>
<dbReference type="InterPro" id="IPR035371">
    <property type="entry name" value="Nrap_D6"/>
</dbReference>
<evidence type="ECO:0000256" key="4">
    <source>
        <dbReference type="ARBA" id="ARBA00023242"/>
    </source>
</evidence>
<dbReference type="RefSeq" id="XP_001643500.1">
    <property type="nucleotide sequence ID" value="XM_001643450.1"/>
</dbReference>
<evidence type="ECO:0000256" key="2">
    <source>
        <dbReference type="ARBA" id="ARBA00006674"/>
    </source>
</evidence>
<dbReference type="Gene3D" id="3.30.70.3030">
    <property type="match status" value="1"/>
</dbReference>
<sequence>MGSVKRPSSELVNDYSNGNTKLKKVIDDGNKLEVESNSEKDQEKENEDDNEDFDNDDDDDDDEDSDDDDIKTNKGKSASTTANDIHIARETAELFKSNIFKLQIDELLEQVKLKESHVLKVEKFLHKLYDMIQLVPEWEEKSLIEVDTFFKDKIVTVPFVDPKPLPSTTKYKFNYKVPSVSLIGSFALKAGIYQPQGSAIDVLLTMPEDLFEKKDFLNFRCLHKRSVYLAYLTHHLSIMLKKDNLDSFIKLEYSYLNNDPLLPILKLYCEKLNESKSNSSDYNFYKTKFSINLIVGFPYGLFDPKKLLPNRNNIRVTVENKEHILPSTPLYNFSVLSSSTHEHFLKFLYKTKKQTESFNEACILGRIWLQQRGFSSKLAHSGTLGGFGTFEFSILMAALLNGGGLNGNRIILHGFSSYQLFKGVVKYLATMDICSDGYLQFHSDTESKSSSKYVNERFQIPTLFDKVTKVNILNKMTVSSYEILKAYAKETMIMLNNVVQDQFSNIFLTNINRLDNIKFDLCYNISIASGNSNVISQLISNFGSLERVKFITLENYLVHKISSIVKFGLGDRIKLIEVELVGQKFTFPVSKRKVILNSSKNLNFECIKVKLITNGSESEKLVTKGPAHSEEPTTEAVAFKSFWDTKSSLRRFKDGSITHCCIWTTSSSEPIISTIMNFILKKHIADGLQVTNDITKEFQNLLPLPNLPSSSKTSVLNLSSFYNLKKSFDELYKIIFKMDLPLSVKSIQPVGTSFRYTSMCQPVPFAYSDPDFFQEVILEFETSQKWPDEISSLEKSKTAFLLKIQEQITTSTGGRYKSFFNRDESIPYNLEIVTLSILTPEGYGFKFRVLTERDEVLYLRAISNARNEIKPELEKTFLKFVAKYQASTRHTRTIENLSHSYEYYSPVVRLFKKWLDAHLLLGHLNDELVELIAMKPFVDRAPYFIPGSVENGFLKLIKYLSQWNWKEDPLILDLIKPEEDIEDAFETSIGANSEVDSKTLKKLSEKLTLAHYKGIQSNFNNMRNGDPNGLAVQFFVASKIDPSGIMYSSDVPLPIATRITALAKVALGLIQEHGLNKQTIKLLFTPAVKDYDFVVHLKTHVPLKSSCGIIEPTEFKNLSNDNASQFPKNLDKLSEKMDPTYQLVKYLNMKYKNTLIFSSHRYIGVNGGDKGDRNVITGLIKPLYKKAQKFKVTMNANVKPIDKENVTMNKASIFHEIAAFGNDLAVDFET</sequence>
<feature type="compositionally biased region" description="Basic and acidic residues" evidence="6">
    <location>
        <begin position="24"/>
        <end position="43"/>
    </location>
</feature>
<protein>
    <recommendedName>
        <fullName evidence="5">U3 small nucleolar RNA-associated protein 22</fullName>
    </recommendedName>
</protein>
<evidence type="ECO:0000259" key="11">
    <source>
        <dbReference type="Pfam" id="PF17406"/>
    </source>
</evidence>
<feature type="domain" description="Nrap protein" evidence="10">
    <location>
        <begin position="697"/>
        <end position="899"/>
    </location>
</feature>
<organism evidence="14">
    <name type="scientific">Vanderwaltozyma polyspora (strain ATCC 22028 / DSM 70294 / BCRC 21397 / CBS 2163 / NBRC 10782 / NRRL Y-8283 / UCD 57-17)</name>
    <name type="common">Kluyveromyces polysporus</name>
    <dbReference type="NCBI Taxonomy" id="436907"/>
    <lineage>
        <taxon>Eukaryota</taxon>
        <taxon>Fungi</taxon>
        <taxon>Dikarya</taxon>
        <taxon>Ascomycota</taxon>
        <taxon>Saccharomycotina</taxon>
        <taxon>Saccharomycetes</taxon>
        <taxon>Saccharomycetales</taxon>
        <taxon>Saccharomycetaceae</taxon>
        <taxon>Vanderwaltozyma</taxon>
    </lineage>
</organism>
<dbReference type="HOGENOM" id="CLU_003502_1_0_1"/>
<comment type="subcellular location">
    <subcellularLocation>
        <location evidence="1 5">Nucleus</location>
        <location evidence="1 5">Nucleolus</location>
    </subcellularLocation>
</comment>
<dbReference type="OMA" id="DERAHIP"/>
<name>A7TPZ3_VANPO</name>
<evidence type="ECO:0000256" key="1">
    <source>
        <dbReference type="ARBA" id="ARBA00004604"/>
    </source>
</evidence>
<dbReference type="Pfam" id="PF17404">
    <property type="entry name" value="Nrap_D3"/>
    <property type="match status" value="1"/>
</dbReference>
<dbReference type="Proteomes" id="UP000000267">
    <property type="component" value="Unassembled WGS sequence"/>
</dbReference>
<dbReference type="InterPro" id="IPR035367">
    <property type="entry name" value="Nrap_D2"/>
</dbReference>
<dbReference type="OrthoDB" id="10251401at2759"/>
<comment type="similarity">
    <text evidence="2 5">Belongs to the NRAP family.</text>
</comment>
<dbReference type="GO" id="GO:0006409">
    <property type="term" value="P:tRNA export from nucleus"/>
    <property type="evidence" value="ECO:0007669"/>
    <property type="project" value="EnsemblFungi"/>
</dbReference>
<feature type="domain" description="Nrap protein" evidence="11">
    <location>
        <begin position="901"/>
        <end position="1086"/>
    </location>
</feature>
<dbReference type="Pfam" id="PF03813">
    <property type="entry name" value="Nrap"/>
    <property type="match status" value="1"/>
</dbReference>